<protein>
    <recommendedName>
        <fullName evidence="2">ParB-like N-terminal domain-containing protein</fullName>
    </recommendedName>
</protein>
<evidence type="ECO:0000259" key="2">
    <source>
        <dbReference type="SMART" id="SM00470"/>
    </source>
</evidence>
<keyword evidence="4" id="KW-1185">Reference proteome</keyword>
<reference evidence="4" key="1">
    <citation type="journal article" date="2019" name="Int. J. Syst. Evol. Microbiol.">
        <title>The Global Catalogue of Microorganisms (GCM) 10K type strain sequencing project: providing services to taxonomists for standard genome sequencing and annotation.</title>
        <authorList>
            <consortium name="The Broad Institute Genomics Platform"/>
            <consortium name="The Broad Institute Genome Sequencing Center for Infectious Disease"/>
            <person name="Wu L."/>
            <person name="Ma J."/>
        </authorList>
    </citation>
    <scope>NUCLEOTIDE SEQUENCE [LARGE SCALE GENOMIC DNA]</scope>
    <source>
        <strain evidence="4">JCM 4594</strain>
    </source>
</reference>
<feature type="domain" description="ParB-like N-terminal" evidence="2">
    <location>
        <begin position="4"/>
        <end position="87"/>
    </location>
</feature>
<evidence type="ECO:0000313" key="3">
    <source>
        <dbReference type="EMBL" id="GGY67034.1"/>
    </source>
</evidence>
<dbReference type="EMBL" id="BMUU01000019">
    <property type="protein sequence ID" value="GGY67034.1"/>
    <property type="molecule type" value="Genomic_DNA"/>
</dbReference>
<comment type="caution">
    <text evidence="3">The sequence shown here is derived from an EMBL/GenBank/DDBJ whole genome shotgun (WGS) entry which is preliminary data.</text>
</comment>
<evidence type="ECO:0000313" key="4">
    <source>
        <dbReference type="Proteomes" id="UP000600946"/>
    </source>
</evidence>
<accession>A0ABQ3AW09</accession>
<sequence length="302" mass="33811">MKIRKITLADIKHDHRVRGLGDLEKLANSIDRNRLLQPVVMRNDGVTLVSGLRRLHACSLLGLSEISALIPSDVVELASALQRETDRADPETDLPMTLRERMDLAYQIHCMPAPSSKVSHSIYASDVVGIPNRTYWRIRAVMNLAKEGVPNPPFSAIRARKLVRLMLDAVENPPAGWSPSRIIEELHRLRDKGDIPETITCMNPRRRSLKERSEPDAQPAEPRLVGPRPTPTRAAFLPSPSRRTPEVSRAVASLVGVCAGISYITEIKTSSDEDLAHWDHELRDCKKHINALHALIRKAHHV</sequence>
<dbReference type="SMART" id="SM00470">
    <property type="entry name" value="ParB"/>
    <property type="match status" value="1"/>
</dbReference>
<dbReference type="Gene3D" id="3.90.1530.30">
    <property type="match status" value="1"/>
</dbReference>
<dbReference type="SUPFAM" id="SSF110849">
    <property type="entry name" value="ParB/Sulfiredoxin"/>
    <property type="match status" value="1"/>
</dbReference>
<organism evidence="3 4">
    <name type="scientific">Streptomyces xanthochromogenes</name>
    <dbReference type="NCBI Taxonomy" id="67384"/>
    <lineage>
        <taxon>Bacteria</taxon>
        <taxon>Bacillati</taxon>
        <taxon>Actinomycetota</taxon>
        <taxon>Actinomycetes</taxon>
        <taxon>Kitasatosporales</taxon>
        <taxon>Streptomycetaceae</taxon>
        <taxon>Streptomyces</taxon>
    </lineage>
</organism>
<feature type="region of interest" description="Disordered" evidence="1">
    <location>
        <begin position="204"/>
        <end position="242"/>
    </location>
</feature>
<dbReference type="InterPro" id="IPR003115">
    <property type="entry name" value="ParB_N"/>
</dbReference>
<dbReference type="Proteomes" id="UP000600946">
    <property type="component" value="Unassembled WGS sequence"/>
</dbReference>
<dbReference type="Pfam" id="PF02195">
    <property type="entry name" value="ParB_N"/>
    <property type="match status" value="1"/>
</dbReference>
<gene>
    <name evidence="3" type="ORF">GCM10010326_71970</name>
</gene>
<dbReference type="InterPro" id="IPR036086">
    <property type="entry name" value="ParB/Sulfiredoxin_sf"/>
</dbReference>
<proteinExistence type="predicted"/>
<name>A0ABQ3AW09_9ACTN</name>
<evidence type="ECO:0000256" key="1">
    <source>
        <dbReference type="SAM" id="MobiDB-lite"/>
    </source>
</evidence>